<protein>
    <submittedName>
        <fullName evidence="1">Uncharacterized protein</fullName>
    </submittedName>
</protein>
<dbReference type="EMBL" id="BPQB01000117">
    <property type="protein sequence ID" value="GJE99703.1"/>
    <property type="molecule type" value="Genomic_DNA"/>
</dbReference>
<reference evidence="1 2" key="1">
    <citation type="submission" date="2021-08" db="EMBL/GenBank/DDBJ databases">
        <title>Draft Genome Sequence of Phanerochaete sordida strain YK-624.</title>
        <authorList>
            <person name="Mori T."/>
            <person name="Dohra H."/>
            <person name="Suzuki T."/>
            <person name="Kawagishi H."/>
            <person name="Hirai H."/>
        </authorList>
    </citation>
    <scope>NUCLEOTIDE SEQUENCE [LARGE SCALE GENOMIC DNA]</scope>
    <source>
        <strain evidence="1 2">YK-624</strain>
    </source>
</reference>
<organism evidence="1 2">
    <name type="scientific">Phanerochaete sordida</name>
    <dbReference type="NCBI Taxonomy" id="48140"/>
    <lineage>
        <taxon>Eukaryota</taxon>
        <taxon>Fungi</taxon>
        <taxon>Dikarya</taxon>
        <taxon>Basidiomycota</taxon>
        <taxon>Agaricomycotina</taxon>
        <taxon>Agaricomycetes</taxon>
        <taxon>Polyporales</taxon>
        <taxon>Phanerochaetaceae</taxon>
        <taxon>Phanerochaete</taxon>
    </lineage>
</organism>
<proteinExistence type="predicted"/>
<keyword evidence="2" id="KW-1185">Reference proteome</keyword>
<comment type="caution">
    <text evidence="1">The sequence shown here is derived from an EMBL/GenBank/DDBJ whole genome shotgun (WGS) entry which is preliminary data.</text>
</comment>
<gene>
    <name evidence="1" type="ORF">PsYK624_159740</name>
</gene>
<evidence type="ECO:0000313" key="2">
    <source>
        <dbReference type="Proteomes" id="UP000703269"/>
    </source>
</evidence>
<name>A0A9P3LLH1_9APHY</name>
<dbReference type="Proteomes" id="UP000703269">
    <property type="component" value="Unassembled WGS sequence"/>
</dbReference>
<accession>A0A9P3LLH1</accession>
<sequence length="72" mass="8241">MTTCSKKTQKLDTGRIELPTSRKQLQKHTSSLYTTNFANPTQFITLTFTVCTAIRRVVTIRKLSLQLFSRCS</sequence>
<evidence type="ECO:0000313" key="1">
    <source>
        <dbReference type="EMBL" id="GJE99703.1"/>
    </source>
</evidence>
<dbReference type="AlphaFoldDB" id="A0A9P3LLH1"/>